<evidence type="ECO:0000313" key="2">
    <source>
        <dbReference type="Proteomes" id="UP001246858"/>
    </source>
</evidence>
<dbReference type="EC" id="3.2.1.99" evidence="1"/>
<name>A0ACC6KR72_9SPHI</name>
<evidence type="ECO:0000313" key="1">
    <source>
        <dbReference type="EMBL" id="MDR6781649.1"/>
    </source>
</evidence>
<organism evidence="1 2">
    <name type="scientific">Pedobacter africanus</name>
    <dbReference type="NCBI Taxonomy" id="151894"/>
    <lineage>
        <taxon>Bacteria</taxon>
        <taxon>Pseudomonadati</taxon>
        <taxon>Bacteroidota</taxon>
        <taxon>Sphingobacteriia</taxon>
        <taxon>Sphingobacteriales</taxon>
        <taxon>Sphingobacteriaceae</taxon>
        <taxon>Pedobacter</taxon>
    </lineage>
</organism>
<proteinExistence type="predicted"/>
<dbReference type="EMBL" id="JAVDTF010000001">
    <property type="protein sequence ID" value="MDR6781649.1"/>
    <property type="molecule type" value="Genomic_DNA"/>
</dbReference>
<keyword evidence="2" id="KW-1185">Reference proteome</keyword>
<protein>
    <submittedName>
        <fullName evidence="1">Arabinan endo-1,5-alpha-L-arabinosidase</fullName>
        <ecNumber evidence="1">3.2.1.99</ecNumber>
    </submittedName>
</protein>
<keyword evidence="1" id="KW-0378">Hydrolase</keyword>
<accession>A0ACC6KR72</accession>
<gene>
    <name evidence="1" type="ORF">J2X78_000201</name>
</gene>
<comment type="caution">
    <text evidence="1">The sequence shown here is derived from an EMBL/GenBank/DDBJ whole genome shotgun (WGS) entry which is preliminary data.</text>
</comment>
<reference evidence="1" key="1">
    <citation type="submission" date="2023-07" db="EMBL/GenBank/DDBJ databases">
        <title>Sorghum-associated microbial communities from plants grown in Nebraska, USA.</title>
        <authorList>
            <person name="Schachtman D."/>
        </authorList>
    </citation>
    <scope>NUCLEOTIDE SEQUENCE</scope>
    <source>
        <strain evidence="1">2697</strain>
    </source>
</reference>
<sequence>MQKNTLLYFLLPLLFTACGKTSVSDKKDKEEPLPIKTTQFINPVFEPVLADPSIIKAEDGWFYGYGTEDNWGDGQGSRLVPVVRSLDLIKWTVIGNAFTTKPMWKTDGGIWAPDVVLSNKKYYMYYSYSTWGDNNPGIGVAVASNPAGPFVDQGKLFLSSEIAVPNTIDPFYYAENNKKYLFFGSYSSAANQGTYAVELADDGFSVKNFNDKVKIAAGDFEAVMIHKRKDYYYFFGSKGGCCNGAASTYHVRVGRSASLLGPYLDKDGKNIADRGNGTLLISGSEKYAGPGHNSRIISDKSGNDWLLYHAINKANPLVPGGASRRVLMLDKINWVNDWPVIENSVPGETLGKGPEF</sequence>
<keyword evidence="1" id="KW-0326">Glycosidase</keyword>
<dbReference type="Proteomes" id="UP001246858">
    <property type="component" value="Unassembled WGS sequence"/>
</dbReference>